<feature type="signal peptide" evidence="1">
    <location>
        <begin position="1"/>
        <end position="28"/>
    </location>
</feature>
<evidence type="ECO:0008006" key="4">
    <source>
        <dbReference type="Google" id="ProtNLM"/>
    </source>
</evidence>
<evidence type="ECO:0000256" key="1">
    <source>
        <dbReference type="SAM" id="SignalP"/>
    </source>
</evidence>
<name>A0A7W8ENU0_9HYPH</name>
<evidence type="ECO:0000313" key="2">
    <source>
        <dbReference type="EMBL" id="MBB5089582.1"/>
    </source>
</evidence>
<evidence type="ECO:0000313" key="3">
    <source>
        <dbReference type="Proteomes" id="UP000531231"/>
    </source>
</evidence>
<keyword evidence="1" id="KW-0732">Signal</keyword>
<proteinExistence type="predicted"/>
<dbReference type="EMBL" id="JACHIL010000001">
    <property type="protein sequence ID" value="MBB5089582.1"/>
    <property type="molecule type" value="Genomic_DNA"/>
</dbReference>
<organism evidence="2 3">
    <name type="scientific">Pseudochrobactrum saccharolyticum</name>
    <dbReference type="NCBI Taxonomy" id="354352"/>
    <lineage>
        <taxon>Bacteria</taxon>
        <taxon>Pseudomonadati</taxon>
        <taxon>Pseudomonadota</taxon>
        <taxon>Alphaproteobacteria</taxon>
        <taxon>Hyphomicrobiales</taxon>
        <taxon>Brucellaceae</taxon>
        <taxon>Pseudochrobactrum</taxon>
    </lineage>
</organism>
<gene>
    <name evidence="2" type="ORF">HNQ68_000094</name>
</gene>
<dbReference type="AlphaFoldDB" id="A0A7W8ENU0"/>
<dbReference type="Pfam" id="PF11064">
    <property type="entry name" value="DUF2865"/>
    <property type="match status" value="1"/>
</dbReference>
<accession>A0A7W8ENU0</accession>
<feature type="chain" id="PRO_5030685391" description="DUF2865 domain-containing protein" evidence="1">
    <location>
        <begin position="29"/>
        <end position="300"/>
    </location>
</feature>
<dbReference type="InterPro" id="IPR021293">
    <property type="entry name" value="DUF2865"/>
</dbReference>
<sequence>MTRCVTLRQTLLLLVVLLVTGTISPALAATCSDNSLIAADIILKRQLTALKNMERGRKCTAENAQGGFFNACRDLAQRRGDIQKQLQKSAAALAKCSGTSLTATSSKPSGLSNKNQLAKNTNLFGGQYSGTPLLFCVRLSDGYYFPAPHSQYARSDKIKETLAQCRFICETPDVNLYVLSDPAAETADMVSVDKRESYVNLGSAYAYQASENFQKCNWAKYFSYIEQVRAGSAKPKKKTIASVKPVIAPVSVPVVEKDVSDRAVRIVGPAFLQDGNDMLVNLGSRRERPETGIEVLHSTE</sequence>
<comment type="caution">
    <text evidence="2">The sequence shown here is derived from an EMBL/GenBank/DDBJ whole genome shotgun (WGS) entry which is preliminary data.</text>
</comment>
<dbReference type="Proteomes" id="UP000531231">
    <property type="component" value="Unassembled WGS sequence"/>
</dbReference>
<keyword evidence="3" id="KW-1185">Reference proteome</keyword>
<dbReference type="RefSeq" id="WP_170265201.1">
    <property type="nucleotide sequence ID" value="NZ_JACHIL010000001.1"/>
</dbReference>
<protein>
    <recommendedName>
        <fullName evidence="4">DUF2865 domain-containing protein</fullName>
    </recommendedName>
</protein>
<reference evidence="2 3" key="1">
    <citation type="submission" date="2020-08" db="EMBL/GenBank/DDBJ databases">
        <title>Genomic Encyclopedia of Type Strains, Phase IV (KMG-IV): sequencing the most valuable type-strain genomes for metagenomic binning, comparative biology and taxonomic classification.</title>
        <authorList>
            <person name="Goeker M."/>
        </authorList>
    </citation>
    <scope>NUCLEOTIDE SEQUENCE [LARGE SCALE GENOMIC DNA]</scope>
    <source>
        <strain evidence="2 3">DSM 25620</strain>
    </source>
</reference>